<feature type="binding site" evidence="3">
    <location>
        <position position="105"/>
    </location>
    <ligand>
        <name>Zn(2+)</name>
        <dbReference type="ChEBI" id="CHEBI:29105"/>
        <label>2</label>
    </ligand>
</feature>
<feature type="active site" description="Proton donor" evidence="1">
    <location>
        <position position="83"/>
    </location>
</feature>
<dbReference type="EMBL" id="ABCB02000019">
    <property type="protein sequence ID" value="EDO60621.1"/>
    <property type="molecule type" value="Genomic_DNA"/>
</dbReference>
<gene>
    <name evidence="5" type="ORF">CH238_07315</name>
    <name evidence="4" type="ORF">CLOLEP_02217</name>
</gene>
<dbReference type="InterPro" id="IPR050246">
    <property type="entry name" value="Class_II_FBP_aldolase"/>
</dbReference>
<accession>A7VUH1</accession>
<dbReference type="Proteomes" id="UP000003490">
    <property type="component" value="Unassembled WGS sequence"/>
</dbReference>
<evidence type="ECO:0000313" key="6">
    <source>
        <dbReference type="Proteomes" id="UP000003490"/>
    </source>
</evidence>
<evidence type="ECO:0000313" key="5">
    <source>
        <dbReference type="EMBL" id="PEQ24761.1"/>
    </source>
</evidence>
<keyword evidence="4" id="KW-0456">Lyase</keyword>
<keyword evidence="3" id="KW-0479">Metal-binding</keyword>
<comment type="caution">
    <text evidence="4">The sequence shown here is derived from an EMBL/GenBank/DDBJ whole genome shotgun (WGS) entry which is preliminary data.</text>
</comment>
<dbReference type="EMBL" id="NOXF01000004">
    <property type="protein sequence ID" value="PEQ24761.1"/>
    <property type="molecule type" value="Genomic_DNA"/>
</dbReference>
<dbReference type="eggNOG" id="COG0191">
    <property type="taxonomic scope" value="Bacteria"/>
</dbReference>
<reference evidence="5 7" key="3">
    <citation type="submission" date="2017-07" db="EMBL/GenBank/DDBJ databases">
        <title>Prevalence of linear plasmids in Cutibacterium (Propionibacterium) acnes isolates obtained from prostatic tissue.</title>
        <authorList>
            <person name="Davidsson S."/>
            <person name="Carlsson J."/>
            <person name="Molling P."/>
            <person name="Andren O."/>
            <person name="Andersson S.-O."/>
            <person name="Brzuszkiewicz E."/>
            <person name="Poehlein A."/>
            <person name="Al-Zeer M."/>
            <person name="Brinkmann V."/>
            <person name="Scavenius C."/>
            <person name="Nazipi S."/>
            <person name="Soderquist B."/>
            <person name="Bruggemann H."/>
        </authorList>
    </citation>
    <scope>NUCLEOTIDE SEQUENCE [LARGE SCALE GENOMIC DNA]</scope>
    <source>
        <strain evidence="5 7">DSM 753</strain>
    </source>
</reference>
<organism evidence="4 6">
    <name type="scientific">[Clostridium] leptum DSM 753</name>
    <dbReference type="NCBI Taxonomy" id="428125"/>
    <lineage>
        <taxon>Bacteria</taxon>
        <taxon>Bacillati</taxon>
        <taxon>Bacillota</taxon>
        <taxon>Clostridia</taxon>
        <taxon>Eubacteriales</taxon>
        <taxon>Oscillospiraceae</taxon>
        <taxon>Oscillospiraceae incertae sedis</taxon>
    </lineage>
</organism>
<dbReference type="Gene3D" id="3.20.20.70">
    <property type="entry name" value="Aldolase class I"/>
    <property type="match status" value="1"/>
</dbReference>
<dbReference type="GO" id="GO:0004332">
    <property type="term" value="F:fructose-bisphosphate aldolase activity"/>
    <property type="evidence" value="ECO:0007669"/>
    <property type="project" value="UniProtKB-EC"/>
</dbReference>
<evidence type="ECO:0000313" key="7">
    <source>
        <dbReference type="Proteomes" id="UP000220611"/>
    </source>
</evidence>
<feature type="binding site" evidence="2">
    <location>
        <begin position="210"/>
        <end position="212"/>
    </location>
    <ligand>
        <name>dihydroxyacetone phosphate</name>
        <dbReference type="ChEBI" id="CHEBI:57642"/>
    </ligand>
</feature>
<dbReference type="InterPro" id="IPR013785">
    <property type="entry name" value="Aldolase_TIM"/>
</dbReference>
<protein>
    <submittedName>
        <fullName evidence="4">Fructose-1,6-bisphosphate aldolase</fullName>
        <ecNumber evidence="4">4.1.2.13</ecNumber>
    </submittedName>
    <submittedName>
        <fullName evidence="5">Ketose-bisphosphate aldolase</fullName>
    </submittedName>
</protein>
<feature type="binding site" evidence="2">
    <location>
        <begin position="231"/>
        <end position="234"/>
    </location>
    <ligand>
        <name>dihydroxyacetone phosphate</name>
        <dbReference type="ChEBI" id="CHEBI:57642"/>
    </ligand>
</feature>
<keyword evidence="3" id="KW-0862">Zinc</keyword>
<dbReference type="PANTHER" id="PTHR30304:SF0">
    <property type="entry name" value="D-TAGATOSE-1,6-BISPHOSPHATE ALDOLASE SUBUNIT GATY-RELATED"/>
    <property type="match status" value="1"/>
</dbReference>
<dbReference type="GO" id="GO:0005975">
    <property type="term" value="P:carbohydrate metabolic process"/>
    <property type="evidence" value="ECO:0007669"/>
    <property type="project" value="InterPro"/>
</dbReference>
<dbReference type="Proteomes" id="UP000220611">
    <property type="component" value="Unassembled WGS sequence"/>
</dbReference>
<dbReference type="Pfam" id="PF01116">
    <property type="entry name" value="F_bP_aldolase"/>
    <property type="match status" value="1"/>
</dbReference>
<proteinExistence type="predicted"/>
<dbReference type="AlphaFoldDB" id="A7VUH1"/>
<feature type="binding site" evidence="2">
    <location>
        <position position="182"/>
    </location>
    <ligand>
        <name>dihydroxyacetone phosphate</name>
        <dbReference type="ChEBI" id="CHEBI:57642"/>
    </ligand>
</feature>
<feature type="binding site" evidence="3">
    <location>
        <position position="209"/>
    </location>
    <ligand>
        <name>Zn(2+)</name>
        <dbReference type="ChEBI" id="CHEBI:29105"/>
        <label>1</label>
        <note>catalytic</note>
    </ligand>
</feature>
<sequence>MALTTMKELLVTAQKEKYAVGAFEFWSLDSAQAIIHAAETENVPVILQAGKIECDFCDGVKYLAQIAQIAAADAKVPVALHLDHATDYDFICEAINAGFTSVMIDASMLPFEENVKITRKVVEIASRTGVTVEAELGKLSGNEGTVNVSEEEANQTDPKEAARFVEQTGVDALAVAIGTAHGFYTFTPKINIQRLIDITKEVSIPLVLHGGSGTPEKDVQEAVKHGIAKVNICTELVAAFGKTYIKTQAPQDFKYTIPNLFGPSKEAGYQLALEKIRLFKGL</sequence>
<dbReference type="OrthoDB" id="9803995at2"/>
<feature type="binding site" evidence="3">
    <location>
        <position position="181"/>
    </location>
    <ligand>
        <name>Zn(2+)</name>
        <dbReference type="ChEBI" id="CHEBI:29105"/>
        <label>1</label>
        <note>catalytic</note>
    </ligand>
</feature>
<evidence type="ECO:0000313" key="4">
    <source>
        <dbReference type="EMBL" id="EDO60621.1"/>
    </source>
</evidence>
<dbReference type="EC" id="4.1.2.13" evidence="4"/>
<dbReference type="PANTHER" id="PTHR30304">
    <property type="entry name" value="D-TAGATOSE-1,6-BISPHOSPHATE ALDOLASE"/>
    <property type="match status" value="1"/>
</dbReference>
<reference evidence="4 6" key="1">
    <citation type="submission" date="2007-08" db="EMBL/GenBank/DDBJ databases">
        <title>Draft genome sequence of Clostridium leptum (DSM 753).</title>
        <authorList>
            <person name="Sudarsanam P."/>
            <person name="Ley R."/>
            <person name="Guruge J."/>
            <person name="Turnbaugh P.J."/>
            <person name="Mahowald M."/>
            <person name="Liep D."/>
            <person name="Gordon J."/>
        </authorList>
    </citation>
    <scope>NUCLEOTIDE SEQUENCE [LARGE SCALE GENOMIC DNA]</scope>
    <source>
        <strain evidence="4 6">DSM 753</strain>
    </source>
</reference>
<comment type="cofactor">
    <cofactor evidence="3">
        <name>Zn(2+)</name>
        <dbReference type="ChEBI" id="CHEBI:29105"/>
    </cofactor>
    <text evidence="3">Binds 2 Zn(2+) ions per subunit. One is catalytic and the other provides a structural contribution.</text>
</comment>
<dbReference type="GO" id="GO:0008270">
    <property type="term" value="F:zinc ion binding"/>
    <property type="evidence" value="ECO:0007669"/>
    <property type="project" value="InterPro"/>
</dbReference>
<reference evidence="4 6" key="2">
    <citation type="submission" date="2007-08" db="EMBL/GenBank/DDBJ databases">
        <authorList>
            <person name="Fulton L."/>
            <person name="Clifton S."/>
            <person name="Fulton B."/>
            <person name="Xu J."/>
            <person name="Minx P."/>
            <person name="Pepin K.H."/>
            <person name="Johnson M."/>
            <person name="Thiruvilangam P."/>
            <person name="Bhonagiri V."/>
            <person name="Nash W.E."/>
            <person name="Wang C."/>
            <person name="Mardis E.R."/>
            <person name="Wilson R.K."/>
        </authorList>
    </citation>
    <scope>NUCLEOTIDE SEQUENCE [LARGE SCALE GENOMIC DNA]</scope>
    <source>
        <strain evidence="4 6">DSM 753</strain>
    </source>
</reference>
<dbReference type="InterPro" id="IPR000771">
    <property type="entry name" value="FBA_II"/>
</dbReference>
<dbReference type="SUPFAM" id="SSF51569">
    <property type="entry name" value="Aldolase"/>
    <property type="match status" value="1"/>
</dbReference>
<feature type="binding site" evidence="3">
    <location>
        <position position="84"/>
    </location>
    <ligand>
        <name>Zn(2+)</name>
        <dbReference type="ChEBI" id="CHEBI:29105"/>
        <label>1</label>
        <note>catalytic</note>
    </ligand>
</feature>
<dbReference type="HOGENOM" id="CLU_040088_0_1_9"/>
<feature type="binding site" evidence="3">
    <location>
        <position position="135"/>
    </location>
    <ligand>
        <name>Zn(2+)</name>
        <dbReference type="ChEBI" id="CHEBI:29105"/>
        <label>2</label>
    </ligand>
</feature>
<evidence type="ECO:0000256" key="1">
    <source>
        <dbReference type="PIRSR" id="PIRSR001359-1"/>
    </source>
</evidence>
<dbReference type="CDD" id="cd00947">
    <property type="entry name" value="TBP_aldolase_IIB"/>
    <property type="match status" value="1"/>
</dbReference>
<name>A7VUH1_9FIRM</name>
<evidence type="ECO:0000256" key="3">
    <source>
        <dbReference type="PIRSR" id="PIRSR001359-3"/>
    </source>
</evidence>
<dbReference type="NCBIfam" id="TIGR00167">
    <property type="entry name" value="cbbA"/>
    <property type="match status" value="1"/>
</dbReference>
<keyword evidence="7" id="KW-1185">Reference proteome</keyword>
<evidence type="ECO:0000256" key="2">
    <source>
        <dbReference type="PIRSR" id="PIRSR001359-2"/>
    </source>
</evidence>
<dbReference type="PIRSF" id="PIRSF001359">
    <property type="entry name" value="F_bP_aldolase_II"/>
    <property type="match status" value="1"/>
</dbReference>